<reference evidence="3" key="1">
    <citation type="journal article" date="2019" name="Int. J. Syst. Evol. Microbiol.">
        <title>The Global Catalogue of Microorganisms (GCM) 10K type strain sequencing project: providing services to taxonomists for standard genome sequencing and annotation.</title>
        <authorList>
            <consortium name="The Broad Institute Genomics Platform"/>
            <consortium name="The Broad Institute Genome Sequencing Center for Infectious Disease"/>
            <person name="Wu L."/>
            <person name="Ma J."/>
        </authorList>
    </citation>
    <scope>NUCLEOTIDE SEQUENCE [LARGE SCALE GENOMIC DNA]</scope>
    <source>
        <strain evidence="3">JCM 18541</strain>
    </source>
</reference>
<organism evidence="2 3">
    <name type="scientific">Rothia endophytica</name>
    <dbReference type="NCBI Taxonomy" id="1324766"/>
    <lineage>
        <taxon>Bacteria</taxon>
        <taxon>Bacillati</taxon>
        <taxon>Actinomycetota</taxon>
        <taxon>Actinomycetes</taxon>
        <taxon>Micrococcales</taxon>
        <taxon>Micrococcaceae</taxon>
        <taxon>Rothia</taxon>
    </lineage>
</organism>
<proteinExistence type="predicted"/>
<dbReference type="EMBL" id="BAABKP010000001">
    <property type="protein sequence ID" value="GAA4792816.1"/>
    <property type="molecule type" value="Genomic_DNA"/>
</dbReference>
<feature type="transmembrane region" description="Helical" evidence="1">
    <location>
        <begin position="30"/>
        <end position="51"/>
    </location>
</feature>
<name>A0ABP9BAG4_9MICC</name>
<keyword evidence="3" id="KW-1185">Reference proteome</keyword>
<keyword evidence="1" id="KW-0472">Membrane</keyword>
<keyword evidence="1" id="KW-0812">Transmembrane</keyword>
<evidence type="ECO:0000313" key="3">
    <source>
        <dbReference type="Proteomes" id="UP001500187"/>
    </source>
</evidence>
<evidence type="ECO:0000313" key="2">
    <source>
        <dbReference type="EMBL" id="GAA4792816.1"/>
    </source>
</evidence>
<accession>A0ABP9BAG4</accession>
<gene>
    <name evidence="2" type="ORF">GCM10023352_09230</name>
</gene>
<comment type="caution">
    <text evidence="2">The sequence shown here is derived from an EMBL/GenBank/DDBJ whole genome shotgun (WGS) entry which is preliminary data.</text>
</comment>
<protein>
    <submittedName>
        <fullName evidence="2">Uncharacterized protein</fullName>
    </submittedName>
</protein>
<dbReference type="RefSeq" id="WP_345445143.1">
    <property type="nucleotide sequence ID" value="NZ_BAABKP010000001.1"/>
</dbReference>
<evidence type="ECO:0000256" key="1">
    <source>
        <dbReference type="SAM" id="Phobius"/>
    </source>
</evidence>
<sequence>MFDTLLAAGATVLASEETGAHQLELYGIPTYWFAIFGFLFFGILMFITISFSGRGVIRAEHAAGHLSAEEEAAMLDYKNKHGRH</sequence>
<dbReference type="Proteomes" id="UP001500187">
    <property type="component" value="Unassembled WGS sequence"/>
</dbReference>
<keyword evidence="1" id="KW-1133">Transmembrane helix</keyword>